<evidence type="ECO:0000259" key="1">
    <source>
        <dbReference type="Pfam" id="PF05876"/>
    </source>
</evidence>
<feature type="domain" description="Phage terminase large subunit GpA ATPase" evidence="1">
    <location>
        <begin position="41"/>
        <end position="116"/>
    </location>
</feature>
<gene>
    <name evidence="2" type="ORF">SAMN04488518_102488</name>
</gene>
<accession>A0A1I3XB72</accession>
<name>A0A1I3XB72_9HYPH</name>
<comment type="caution">
    <text evidence="2">The sequence shown here is derived from an EMBL/GenBank/DDBJ whole genome shotgun (WGS) entry which is preliminary data.</text>
</comment>
<dbReference type="Proteomes" id="UP000199598">
    <property type="component" value="Unassembled WGS sequence"/>
</dbReference>
<dbReference type="EMBL" id="FOSK01000002">
    <property type="protein sequence ID" value="SFK16842.1"/>
    <property type="molecule type" value="Genomic_DNA"/>
</dbReference>
<keyword evidence="3" id="KW-1185">Reference proteome</keyword>
<proteinExistence type="predicted"/>
<sequence>MGEYQGTSDIQTAWLSGLAPDPALTVTQWADAKRYLSSKGAAEPGKYASSRTPFMRTIMDALSPSHWAQKIIFAKSAQVGATEAGINWIGHTMEVAPAPFLAVQANETTAKRRGLRNLDR</sequence>
<dbReference type="InterPro" id="IPR046453">
    <property type="entry name" value="GpA_ATPase"/>
</dbReference>
<evidence type="ECO:0000313" key="3">
    <source>
        <dbReference type="Proteomes" id="UP000199598"/>
    </source>
</evidence>
<protein>
    <submittedName>
        <fullName evidence="2">Phage terminase large subunit (GpA)</fullName>
    </submittedName>
</protein>
<dbReference type="RefSeq" id="WP_093517815.1">
    <property type="nucleotide sequence ID" value="NZ_FOSK01000002.1"/>
</dbReference>
<organism evidence="2 3">
    <name type="scientific">Pseudovibrio ascidiaceicola</name>
    <dbReference type="NCBI Taxonomy" id="285279"/>
    <lineage>
        <taxon>Bacteria</taxon>
        <taxon>Pseudomonadati</taxon>
        <taxon>Pseudomonadota</taxon>
        <taxon>Alphaproteobacteria</taxon>
        <taxon>Hyphomicrobiales</taxon>
        <taxon>Stappiaceae</taxon>
        <taxon>Pseudovibrio</taxon>
    </lineage>
</organism>
<dbReference type="Pfam" id="PF05876">
    <property type="entry name" value="GpA_ATPase"/>
    <property type="match status" value="1"/>
</dbReference>
<reference evidence="2 3" key="1">
    <citation type="submission" date="2016-10" db="EMBL/GenBank/DDBJ databases">
        <authorList>
            <person name="Varghese N."/>
            <person name="Submissions S."/>
        </authorList>
    </citation>
    <scope>NUCLEOTIDE SEQUENCE [LARGE SCALE GENOMIC DNA]</scope>
    <source>
        <strain evidence="2 3">DSM 16392</strain>
    </source>
</reference>
<evidence type="ECO:0000313" key="2">
    <source>
        <dbReference type="EMBL" id="SFK16842.1"/>
    </source>
</evidence>